<dbReference type="RefSeq" id="WP_095030081.1">
    <property type="nucleotide sequence ID" value="NZ_NQKL01000013.1"/>
</dbReference>
<accession>A0A266LSQ7</accession>
<proteinExistence type="predicted"/>
<name>A0A266LSQ7_PSEFR</name>
<protein>
    <recommendedName>
        <fullName evidence="3">Toxin</fullName>
    </recommendedName>
</protein>
<dbReference type="PANTHER" id="PTHR32305">
    <property type="match status" value="1"/>
</dbReference>
<dbReference type="NCBIfam" id="TIGR03696">
    <property type="entry name" value="Rhs_assc_core"/>
    <property type="match status" value="1"/>
</dbReference>
<evidence type="ECO:0008006" key="3">
    <source>
        <dbReference type="Google" id="ProtNLM"/>
    </source>
</evidence>
<evidence type="ECO:0000313" key="2">
    <source>
        <dbReference type="Proteomes" id="UP000216113"/>
    </source>
</evidence>
<dbReference type="Gene3D" id="2.180.10.10">
    <property type="entry name" value="RHS repeat-associated core"/>
    <property type="match status" value="1"/>
</dbReference>
<comment type="caution">
    <text evidence="1">The sequence shown here is derived from an EMBL/GenBank/DDBJ whole genome shotgun (WGS) entry which is preliminary data.</text>
</comment>
<dbReference type="EMBL" id="NQKL01000013">
    <property type="protein sequence ID" value="OZY40690.1"/>
    <property type="molecule type" value="Genomic_DNA"/>
</dbReference>
<dbReference type="Proteomes" id="UP000216113">
    <property type="component" value="Unassembled WGS sequence"/>
</dbReference>
<dbReference type="PANTHER" id="PTHR32305:SF15">
    <property type="entry name" value="PROTEIN RHSA-RELATED"/>
    <property type="match status" value="1"/>
</dbReference>
<dbReference type="AlphaFoldDB" id="A0A266LSQ7"/>
<evidence type="ECO:0000313" key="1">
    <source>
        <dbReference type="EMBL" id="OZY40690.1"/>
    </source>
</evidence>
<dbReference type="InterPro" id="IPR022385">
    <property type="entry name" value="Rhs_assc_core"/>
</dbReference>
<reference evidence="1 2" key="1">
    <citation type="submission" date="2017-08" db="EMBL/GenBank/DDBJ databases">
        <title>Genomic and metabolic characterisation of spoilage-associated Pseudomonas species.</title>
        <authorList>
            <person name="Stanborough T."/>
            <person name="Fegan N."/>
            <person name="Powell S.M."/>
            <person name="Singh T."/>
            <person name="Tamplin M.L."/>
            <person name="Chandry P.S."/>
        </authorList>
    </citation>
    <scope>NUCLEOTIDE SEQUENCE [LARGE SCALE GENOMIC DNA]</scope>
    <source>
        <strain evidence="1 2">F1820</strain>
    </source>
</reference>
<dbReference type="InterPro" id="IPR050708">
    <property type="entry name" value="T6SS_VgrG/RHS"/>
</dbReference>
<sequence length="986" mass="108593">MPQALHRHTPSLTAYDPRGLAICAVAYHRRTAAQEPEARISRQVFGPTGFLIEQWDPRLAALRVQDPSAAPNQRNRHSLSGRLLYSDNVDRGKRISLYGAAAQLRFSWDARGTRHTCEYDRHGRLSAVYEYGAGAESARCVERLTYADNSAQNASHNGCARLIRHDDPAGTVWFEGYDLLGQVTCQSRRFVQDAAQPPDWPVQPEQREPNLQAENWRTQWRHDATGQLIELLDARGNRQRMRHDVDGLLASVQVKLGSGREYRVVQQRTYSASGQLQIERAGNGVVSVLTYSPLDDRLEQKRTWRTGRPEEAVQDLTYAYDRVGNVLSLRDAAQPVQWSDNTRLDAINTYAYDTLYQLSEASGRENSVSGHGPHLPGVADLSSAHGQRLRNYRQTYAYDAGGNLVRLQHLPSHGSGYTRQISVSNRSNHVLDANTGQGSGFDANGNLKMLEPGQVLSWTLRNQLQRVTQVTREEGVNDDEVYAYDACGARALKVRQASGNRLIRREEVYYLPGLEIRRNSATGERLNVLTVTGDLSSARIMQWEQGCPDGIDNEQLRLSLCDALGSCTLELDGAARLLSQETYYPYGATAWWAAKKAIEGSYKFIRYSGKERDASGLYYYGYRYYAPWLARWISADPGDDIDGLNLYAMARGNPVSRVDGQGLQSTELVADTGMFTVFKTLATGVSKLVRSRLQAASAAAIRDGLATWISNAISVGVDLALFESRQPARGFNLALRNAVAALDALAVMHMATGVFAHATRWSPFIGIAAANIAYRGIEMRADREGAGSDEVWDSVARVRLAGHVRSFTREILQQVMGGFGESVSWGETPVLARIPRTLMAAGAYGLATVPAAVYGQFVPGPLAPNLAPAIEAYDAAAGTWIRTGHQTAQLDHHVGTLQIPQVNNTLHGGLSRMFNQTWAYWAGVGIEAIAAFATGSSIELQSARARAWVGAAKGVVSALTEVRGLLLQTARRGYSSLFARWRTTKT</sequence>
<organism evidence="1 2">
    <name type="scientific">Pseudomonas fragi</name>
    <dbReference type="NCBI Taxonomy" id="296"/>
    <lineage>
        <taxon>Bacteria</taxon>
        <taxon>Pseudomonadati</taxon>
        <taxon>Pseudomonadota</taxon>
        <taxon>Gammaproteobacteria</taxon>
        <taxon>Pseudomonadales</taxon>
        <taxon>Pseudomonadaceae</taxon>
        <taxon>Pseudomonas</taxon>
    </lineage>
</organism>
<gene>
    <name evidence="1" type="ORF">CJF43_16500</name>
</gene>